<dbReference type="InterPro" id="IPR036047">
    <property type="entry name" value="F-box-like_dom_sf"/>
</dbReference>
<dbReference type="InterPro" id="IPR001810">
    <property type="entry name" value="F-box_dom"/>
</dbReference>
<dbReference type="PROSITE" id="PS50181">
    <property type="entry name" value="FBOX"/>
    <property type="match status" value="1"/>
</dbReference>
<sequence length="481" mass="55186">MVATSATSLQPNGNGNSVGFAGLSWEHNSGIMKVKPNTPAETKRQKTHDRKETSIDLPEDLVINITARLPLKSVVRFKLVCREWKLLTESAFFRGLYSSNLSSTSSSYWSIFHGDHKSRHSSLEELKVLDEPSWHGDSSFASFVTRNIKNKIKEIRVVACTDGLVLLRLEDEEDMKIRYYIGNPVLPQWIQLPPPTPDVPHPYKYGFSDTGLVTRMHNGALLDYKVVRLYSEAVKFCFFSPTWSFDIFSSTTGEWSVKKVSCPGKGVSMRSISNPISLDGKLHWPDQSRRIIVYDFFSHDDHVRALCLPARMQGTQWDPFETTCYKVFCPSPCGKLICTTSQGYFVLVDVGLIEEEVKSYNVRVWRLKCDSWSWEKVWEINMACVGLAPNCVPMAVNYFDIDIIYLWDLDRKCFLGYNLRENTISYKARRDGVYKVFTSIFRMKEDGVYYDEDTICFEGYPCLMQYIPSLQVVPTYKGSRK</sequence>
<feature type="domain" description="F-box" evidence="2">
    <location>
        <begin position="51"/>
        <end position="96"/>
    </location>
</feature>
<name>R0G098_9BRAS</name>
<gene>
    <name evidence="3" type="ORF">CARUB_v10024742mg</name>
</gene>
<dbReference type="Pfam" id="PF24750">
    <property type="entry name" value="b-prop_At3g26010-like"/>
    <property type="match status" value="1"/>
</dbReference>
<keyword evidence="4" id="KW-1185">Reference proteome</keyword>
<dbReference type="CDD" id="cd22157">
    <property type="entry name" value="F-box_AtFBW1-like"/>
    <property type="match status" value="1"/>
</dbReference>
<accession>R0G098</accession>
<evidence type="ECO:0000313" key="3">
    <source>
        <dbReference type="EMBL" id="EOA28526.1"/>
    </source>
</evidence>
<evidence type="ECO:0000313" key="4">
    <source>
        <dbReference type="Proteomes" id="UP000029121"/>
    </source>
</evidence>
<dbReference type="eggNOG" id="ENOG502SX8K">
    <property type="taxonomic scope" value="Eukaryota"/>
</dbReference>
<dbReference type="STRING" id="81985.R0G098"/>
<proteinExistence type="predicted"/>
<dbReference type="OrthoDB" id="674184at2759"/>
<dbReference type="Pfam" id="PF00646">
    <property type="entry name" value="F-box"/>
    <property type="match status" value="1"/>
</dbReference>
<evidence type="ECO:0000259" key="2">
    <source>
        <dbReference type="PROSITE" id="PS50181"/>
    </source>
</evidence>
<feature type="compositionally biased region" description="Basic and acidic residues" evidence="1">
    <location>
        <begin position="41"/>
        <end position="52"/>
    </location>
</feature>
<reference evidence="4" key="1">
    <citation type="journal article" date="2013" name="Nat. Genet.">
        <title>The Capsella rubella genome and the genomic consequences of rapid mating system evolution.</title>
        <authorList>
            <person name="Slotte T."/>
            <person name="Hazzouri K.M."/>
            <person name="Agren J.A."/>
            <person name="Koenig D."/>
            <person name="Maumus F."/>
            <person name="Guo Y.L."/>
            <person name="Steige K."/>
            <person name="Platts A.E."/>
            <person name="Escobar J.S."/>
            <person name="Newman L.K."/>
            <person name="Wang W."/>
            <person name="Mandakova T."/>
            <person name="Vello E."/>
            <person name="Smith L.M."/>
            <person name="Henz S.R."/>
            <person name="Steffen J."/>
            <person name="Takuno S."/>
            <person name="Brandvain Y."/>
            <person name="Coop G."/>
            <person name="Andolfatto P."/>
            <person name="Hu T.T."/>
            <person name="Blanchette M."/>
            <person name="Clark R.M."/>
            <person name="Quesneville H."/>
            <person name="Nordborg M."/>
            <person name="Gaut B.S."/>
            <person name="Lysak M.A."/>
            <person name="Jenkins J."/>
            <person name="Grimwood J."/>
            <person name="Chapman J."/>
            <person name="Prochnik S."/>
            <person name="Shu S."/>
            <person name="Rokhsar D."/>
            <person name="Schmutz J."/>
            <person name="Weigel D."/>
            <person name="Wright S.I."/>
        </authorList>
    </citation>
    <scope>NUCLEOTIDE SEQUENCE [LARGE SCALE GENOMIC DNA]</scope>
    <source>
        <strain evidence="4">cv. Monte Gargano</strain>
    </source>
</reference>
<evidence type="ECO:0000256" key="1">
    <source>
        <dbReference type="SAM" id="MobiDB-lite"/>
    </source>
</evidence>
<dbReference type="InterPro" id="IPR056592">
    <property type="entry name" value="Beta-prop_At3g26010-like"/>
</dbReference>
<dbReference type="SUPFAM" id="SSF81383">
    <property type="entry name" value="F-box domain"/>
    <property type="match status" value="1"/>
</dbReference>
<protein>
    <recommendedName>
        <fullName evidence="2">F-box domain-containing protein</fullName>
    </recommendedName>
</protein>
<dbReference type="AlphaFoldDB" id="R0G098"/>
<dbReference type="SMART" id="SM00256">
    <property type="entry name" value="FBOX"/>
    <property type="match status" value="1"/>
</dbReference>
<dbReference type="KEGG" id="crb:17887777"/>
<dbReference type="PANTHER" id="PTHR31672:SF13">
    <property type="entry name" value="F-BOX PROTEIN CPR30-LIKE"/>
    <property type="match status" value="1"/>
</dbReference>
<dbReference type="Proteomes" id="UP000029121">
    <property type="component" value="Unassembled WGS sequence"/>
</dbReference>
<dbReference type="EMBL" id="KB870808">
    <property type="protein sequence ID" value="EOA28526.1"/>
    <property type="molecule type" value="Genomic_DNA"/>
</dbReference>
<feature type="region of interest" description="Disordered" evidence="1">
    <location>
        <begin position="31"/>
        <end position="52"/>
    </location>
</feature>
<dbReference type="Gene3D" id="1.20.1280.50">
    <property type="match status" value="1"/>
</dbReference>
<dbReference type="InterPro" id="IPR050796">
    <property type="entry name" value="SCF_F-box_component"/>
</dbReference>
<organism evidence="3 4">
    <name type="scientific">Capsella rubella</name>
    <dbReference type="NCBI Taxonomy" id="81985"/>
    <lineage>
        <taxon>Eukaryota</taxon>
        <taxon>Viridiplantae</taxon>
        <taxon>Streptophyta</taxon>
        <taxon>Embryophyta</taxon>
        <taxon>Tracheophyta</taxon>
        <taxon>Spermatophyta</taxon>
        <taxon>Magnoliopsida</taxon>
        <taxon>eudicotyledons</taxon>
        <taxon>Gunneridae</taxon>
        <taxon>Pentapetalae</taxon>
        <taxon>rosids</taxon>
        <taxon>malvids</taxon>
        <taxon>Brassicales</taxon>
        <taxon>Brassicaceae</taxon>
        <taxon>Camelineae</taxon>
        <taxon>Capsella</taxon>
    </lineage>
</organism>
<dbReference type="PANTHER" id="PTHR31672">
    <property type="entry name" value="BNACNNG10540D PROTEIN"/>
    <property type="match status" value="1"/>
</dbReference>